<feature type="domain" description="Ysc84 actin-binding" evidence="2">
    <location>
        <begin position="146"/>
        <end position="273"/>
    </location>
</feature>
<proteinExistence type="predicted"/>
<sequence>MKKVTAALPSWDTTKTQSKKGFDKVWSWADKLGAPVNRLSNRVGSEAFWPTTLDKESDKAARILRSFCKDGFYTEEPASSSEEAGPKKQQRVLKKIPQRVIENAVGLAIFTTMRTGLWISGAGGSGVLVARTEDGSWSAPSGIMLHTAGLGFLLGVDIYDCVLVINNPKALQAFTKIRATLGGEVSAVAGPVGMGGVLENDGKWKEANRPVFTYLKSRGFYAGVQVDGTVVIERSDENKRFYGEAIGVSDILAGKVRHPPASIKRLMETLKAAEGRTDVDSEILGDIDQEPTPSDVPIEASENGKIFGIPELDDADPYGVIALEKEGLEILEAGTGSRPASQQFEFNPSPTSPIFNTYHRSSLESPSPTRGTTPRTGWDHGETRLRTMSDAATQTGEEDGEHVYNTTNQVGEHRDRNHEPPD</sequence>
<dbReference type="PANTHER" id="PTHR15629:SF8">
    <property type="entry name" value="DUF500 DOMAIN PROTEIN (AFU_ORTHOLOGUE AFUA_5G07310)"/>
    <property type="match status" value="1"/>
</dbReference>
<reference evidence="4" key="1">
    <citation type="submission" date="2019-06" db="EMBL/GenBank/DDBJ databases">
        <authorList>
            <person name="Broberg M."/>
        </authorList>
    </citation>
    <scope>NUCLEOTIDE SEQUENCE [LARGE SCALE GENOMIC DNA]</scope>
</reference>
<dbReference type="Proteomes" id="UP000775872">
    <property type="component" value="Unassembled WGS sequence"/>
</dbReference>
<feature type="region of interest" description="Disordered" evidence="1">
    <location>
        <begin position="348"/>
        <end position="422"/>
    </location>
</feature>
<feature type="compositionally biased region" description="Basic and acidic residues" evidence="1">
    <location>
        <begin position="377"/>
        <end position="387"/>
    </location>
</feature>
<evidence type="ECO:0000313" key="4">
    <source>
        <dbReference type="Proteomes" id="UP000775872"/>
    </source>
</evidence>
<reference evidence="3 4" key="2">
    <citation type="submission" date="2021-10" db="EMBL/GenBank/DDBJ databases">
        <authorList>
            <person name="Piombo E."/>
        </authorList>
    </citation>
    <scope>NUCLEOTIDE SEQUENCE [LARGE SCALE GENOMIC DNA]</scope>
</reference>
<feature type="compositionally biased region" description="Basic and acidic residues" evidence="1">
    <location>
        <begin position="411"/>
        <end position="422"/>
    </location>
</feature>
<dbReference type="PANTHER" id="PTHR15629">
    <property type="entry name" value="SH3YL1 PROTEIN"/>
    <property type="match status" value="1"/>
</dbReference>
<dbReference type="EMBL" id="CABFOC020000035">
    <property type="protein sequence ID" value="CAH0048157.1"/>
    <property type="molecule type" value="Genomic_DNA"/>
</dbReference>
<protein>
    <recommendedName>
        <fullName evidence="2">Ysc84 actin-binding domain-containing protein</fullName>
    </recommendedName>
</protein>
<dbReference type="CDD" id="cd11524">
    <property type="entry name" value="SYLF"/>
    <property type="match status" value="1"/>
</dbReference>
<feature type="compositionally biased region" description="Low complexity" evidence="1">
    <location>
        <begin position="365"/>
        <end position="376"/>
    </location>
</feature>
<evidence type="ECO:0000259" key="2">
    <source>
        <dbReference type="Pfam" id="PF04366"/>
    </source>
</evidence>
<accession>A0A9P0EFC2</accession>
<evidence type="ECO:0000256" key="1">
    <source>
        <dbReference type="SAM" id="MobiDB-lite"/>
    </source>
</evidence>
<evidence type="ECO:0000313" key="3">
    <source>
        <dbReference type="EMBL" id="CAH0048157.1"/>
    </source>
</evidence>
<dbReference type="OrthoDB" id="443981at2759"/>
<dbReference type="Pfam" id="PF04366">
    <property type="entry name" value="Ysc84"/>
    <property type="match status" value="1"/>
</dbReference>
<name>A0A9P0EFC2_9HYPO</name>
<feature type="compositionally biased region" description="Polar residues" evidence="1">
    <location>
        <begin position="348"/>
        <end position="364"/>
    </location>
</feature>
<dbReference type="AlphaFoldDB" id="A0A9P0EFC2"/>
<comment type="caution">
    <text evidence="3">The sequence shown here is derived from an EMBL/GenBank/DDBJ whole genome shotgun (WGS) entry which is preliminary data.</text>
</comment>
<dbReference type="GO" id="GO:0035091">
    <property type="term" value="F:phosphatidylinositol binding"/>
    <property type="evidence" value="ECO:0007669"/>
    <property type="project" value="TreeGrafter"/>
</dbReference>
<dbReference type="InterPro" id="IPR051702">
    <property type="entry name" value="SH3_domain_YSC84-like"/>
</dbReference>
<dbReference type="InterPro" id="IPR007461">
    <property type="entry name" value="Ysc84_actin-binding"/>
</dbReference>
<keyword evidence="4" id="KW-1185">Reference proteome</keyword>
<organism evidence="3 4">
    <name type="scientific">Clonostachys solani</name>
    <dbReference type="NCBI Taxonomy" id="160281"/>
    <lineage>
        <taxon>Eukaryota</taxon>
        <taxon>Fungi</taxon>
        <taxon>Dikarya</taxon>
        <taxon>Ascomycota</taxon>
        <taxon>Pezizomycotina</taxon>
        <taxon>Sordariomycetes</taxon>
        <taxon>Hypocreomycetidae</taxon>
        <taxon>Hypocreales</taxon>
        <taxon>Bionectriaceae</taxon>
        <taxon>Clonostachys</taxon>
    </lineage>
</organism>
<gene>
    <name evidence="3" type="ORF">CSOL1703_00000100</name>
</gene>